<dbReference type="Proteomes" id="UP000242682">
    <property type="component" value="Unassembled WGS sequence"/>
</dbReference>
<dbReference type="AlphaFoldDB" id="A0A2P8GMK2"/>
<dbReference type="Gene3D" id="1.25.40.10">
    <property type="entry name" value="Tetratricopeptide repeat domain"/>
    <property type="match status" value="1"/>
</dbReference>
<keyword evidence="3" id="KW-1185">Reference proteome</keyword>
<comment type="caution">
    <text evidence="2">The sequence shown here is derived from an EMBL/GenBank/DDBJ whole genome shotgun (WGS) entry which is preliminary data.</text>
</comment>
<protein>
    <submittedName>
        <fullName evidence="2">Tetratricopeptide repeat protein</fullName>
    </submittedName>
</protein>
<dbReference type="PROSITE" id="PS50005">
    <property type="entry name" value="TPR"/>
    <property type="match status" value="2"/>
</dbReference>
<dbReference type="OrthoDB" id="2364593at2"/>
<gene>
    <name evidence="2" type="ORF">B0H99_10878</name>
</gene>
<name>A0A2P8GMK2_9BACL</name>
<keyword evidence="1" id="KW-0802">TPR repeat</keyword>
<dbReference type="SUPFAM" id="SSF116965">
    <property type="entry name" value="Hypothetical protein MPN330"/>
    <property type="match status" value="1"/>
</dbReference>
<dbReference type="SMART" id="SM00028">
    <property type="entry name" value="TPR"/>
    <property type="match status" value="2"/>
</dbReference>
<reference evidence="2 3" key="1">
    <citation type="submission" date="2018-03" db="EMBL/GenBank/DDBJ databases">
        <title>Genomic Encyclopedia of Type Strains, Phase III (KMG-III): the genomes of soil and plant-associated and newly described type strains.</title>
        <authorList>
            <person name="Whitman W."/>
        </authorList>
    </citation>
    <scope>NUCLEOTIDE SEQUENCE [LARGE SCALE GENOMIC DNA]</scope>
    <source>
        <strain evidence="2 3">CGMCC 1.12259</strain>
    </source>
</reference>
<feature type="repeat" description="TPR" evidence="1">
    <location>
        <begin position="21"/>
        <end position="54"/>
    </location>
</feature>
<dbReference type="SUPFAM" id="SSF48452">
    <property type="entry name" value="TPR-like"/>
    <property type="match status" value="1"/>
</dbReference>
<accession>A0A2P8GMK2</accession>
<dbReference type="InterPro" id="IPR019734">
    <property type="entry name" value="TPR_rpt"/>
</dbReference>
<dbReference type="InterPro" id="IPR011990">
    <property type="entry name" value="TPR-like_helical_dom_sf"/>
</dbReference>
<dbReference type="Pfam" id="PF13432">
    <property type="entry name" value="TPR_16"/>
    <property type="match status" value="1"/>
</dbReference>
<evidence type="ECO:0000313" key="3">
    <source>
        <dbReference type="Proteomes" id="UP000242682"/>
    </source>
</evidence>
<proteinExistence type="predicted"/>
<evidence type="ECO:0000313" key="2">
    <source>
        <dbReference type="EMBL" id="PSL35175.1"/>
    </source>
</evidence>
<sequence>MRKKYRDLKRKGNVIVFPTTINRLLTDGMNFLKNENYDEARDKLYQVLSYEPDNAAALGAYAYSLFELGDYEEALDVCRELLKIGPIHYLETMELYISILMQVREYKEAEQMIEILIEEKVLPEERLEQFRQLRDLNERIVSSAPIEKVATSLYSLDHFLTLTPIEQERLIMDLPLESYKAMKDYLIKIVEHPNVDMLTKTYILFMLHQKKIRGSVHIQKFHFEGSFSIAALPDPINNNRLNAVKRNLEDALVQDPTRLGMAQELFERHIYLFYPFQWEGYEPFEIAEAYLSYLDLLFTGEETFTGDENLANLIITAEQWFEWRNG</sequence>
<organism evidence="2 3">
    <name type="scientific">Planomicrobium soli</name>
    <dbReference type="NCBI Taxonomy" id="1176648"/>
    <lineage>
        <taxon>Bacteria</taxon>
        <taxon>Bacillati</taxon>
        <taxon>Bacillota</taxon>
        <taxon>Bacilli</taxon>
        <taxon>Bacillales</taxon>
        <taxon>Caryophanaceae</taxon>
        <taxon>Planomicrobium</taxon>
    </lineage>
</organism>
<dbReference type="RefSeq" id="WP_106533856.1">
    <property type="nucleotide sequence ID" value="NZ_PYAT01000008.1"/>
</dbReference>
<dbReference type="EMBL" id="PYAT01000008">
    <property type="protein sequence ID" value="PSL35175.1"/>
    <property type="molecule type" value="Genomic_DNA"/>
</dbReference>
<feature type="repeat" description="TPR" evidence="1">
    <location>
        <begin position="55"/>
        <end position="88"/>
    </location>
</feature>
<evidence type="ECO:0000256" key="1">
    <source>
        <dbReference type="PROSITE-ProRule" id="PRU00339"/>
    </source>
</evidence>